<keyword evidence="15" id="KW-1185">Reference proteome</keyword>
<feature type="transmembrane region" description="Helical" evidence="11">
    <location>
        <begin position="487"/>
        <end position="509"/>
    </location>
</feature>
<sequence>MTTPDQTRSSSGSRVLGVTGPAGEAGLPPSRPSSIATANSSNQNRWSQGRRAGGGVQSGISVSGSLGPQSRPTTAASRTHVPLAAHGFFRPMSSQRLQQQRNQRPNSLLGQGSLYAETAQDVPANSYRQSIGSLKTVRGAPPLGLHHELDHPPPSRGTDITDRDMPDRTTANSTPTGAETVRSRGESITPLQRPRPQHLHLSNIHAGDGGKLPTPSKSPRSFRSSFLLSSRDGRSTQMRPNQGHEKLTSAESSPRLARAEATKDAVRRELGKNHEYFSGNTAFCWGGRLQNTRDRPVNLATAIMIIVPAGLFFGFSAPWLWLHVSPSIPIIFAYLFLVSVSSFIHASASDPGILPRNLHPFPPTNPNEDPLSLGPPTTEWTMVVSATGSNAAMEVPTKYCKSCNIWRPPRAHHCRVCDNCVETQDHHCVWLNNCVGRRNYRYFFVFVCATTLLGLFLFGGSLAHILVWRSRNGASFGAAISKWRVPFAMSIYGLLGWTYPFSLGMYHLFLVGRGETTREYLNSHKFMKPDRHRPFTTGSVFTNWLAVLQRPRPPTYLHFKRSFEEGDQRFGPRKDKRTAPLTTEQQGGGVEMQDVGTSPGFQGPAGRKATEPNAV</sequence>
<evidence type="ECO:0000313" key="15">
    <source>
        <dbReference type="Proteomes" id="UP000813461"/>
    </source>
</evidence>
<comment type="caution">
    <text evidence="14">The sequence shown here is derived from an EMBL/GenBank/DDBJ whole genome shotgun (WGS) entry which is preliminary data.</text>
</comment>
<dbReference type="Proteomes" id="UP000813461">
    <property type="component" value="Unassembled WGS sequence"/>
</dbReference>
<feature type="compositionally biased region" description="Polar residues" evidence="12">
    <location>
        <begin position="1"/>
        <end position="13"/>
    </location>
</feature>
<dbReference type="GO" id="GO:0019706">
    <property type="term" value="F:protein-cysteine S-palmitoyltransferase activity"/>
    <property type="evidence" value="ECO:0007669"/>
    <property type="project" value="UniProtKB-EC"/>
</dbReference>
<keyword evidence="4 11" id="KW-1133">Transmembrane helix</keyword>
<comment type="domain">
    <text evidence="11">The DHHC domain is required for palmitoyltransferase activity.</text>
</comment>
<feature type="region of interest" description="Disordered" evidence="12">
    <location>
        <begin position="567"/>
        <end position="615"/>
    </location>
</feature>
<evidence type="ECO:0000256" key="5">
    <source>
        <dbReference type="ARBA" id="ARBA00023136"/>
    </source>
</evidence>
<evidence type="ECO:0000256" key="1">
    <source>
        <dbReference type="ARBA" id="ARBA00004127"/>
    </source>
</evidence>
<evidence type="ECO:0000256" key="12">
    <source>
        <dbReference type="SAM" id="MobiDB-lite"/>
    </source>
</evidence>
<evidence type="ECO:0000259" key="13">
    <source>
        <dbReference type="Pfam" id="PF01529"/>
    </source>
</evidence>
<keyword evidence="6" id="KW-0564">Palmitate</keyword>
<comment type="similarity">
    <text evidence="9">Belongs to the DHHC palmitoyltransferase family. ERF2/ZDHHC9 subfamily.</text>
</comment>
<dbReference type="Pfam" id="PF01529">
    <property type="entry name" value="DHHC"/>
    <property type="match status" value="1"/>
</dbReference>
<evidence type="ECO:0000256" key="11">
    <source>
        <dbReference type="RuleBase" id="RU079119"/>
    </source>
</evidence>
<evidence type="ECO:0000256" key="7">
    <source>
        <dbReference type="ARBA" id="ARBA00023288"/>
    </source>
</evidence>
<accession>A0A8K0VVQ8</accession>
<keyword evidence="2 11" id="KW-0808">Transferase</keyword>
<keyword evidence="8 11" id="KW-0012">Acyltransferase</keyword>
<feature type="transmembrane region" description="Helical" evidence="11">
    <location>
        <begin position="297"/>
        <end position="321"/>
    </location>
</feature>
<dbReference type="OrthoDB" id="9909019at2759"/>
<dbReference type="GO" id="GO:0005794">
    <property type="term" value="C:Golgi apparatus"/>
    <property type="evidence" value="ECO:0007669"/>
    <property type="project" value="TreeGrafter"/>
</dbReference>
<dbReference type="EC" id="2.3.1.225" evidence="11"/>
<dbReference type="AlphaFoldDB" id="A0A8K0VVQ8"/>
<reference evidence="14" key="1">
    <citation type="journal article" date="2021" name="Nat. Commun.">
        <title>Genetic determinants of endophytism in the Arabidopsis root mycobiome.</title>
        <authorList>
            <person name="Mesny F."/>
            <person name="Miyauchi S."/>
            <person name="Thiergart T."/>
            <person name="Pickel B."/>
            <person name="Atanasova L."/>
            <person name="Karlsson M."/>
            <person name="Huettel B."/>
            <person name="Barry K.W."/>
            <person name="Haridas S."/>
            <person name="Chen C."/>
            <person name="Bauer D."/>
            <person name="Andreopoulos W."/>
            <person name="Pangilinan J."/>
            <person name="LaButti K."/>
            <person name="Riley R."/>
            <person name="Lipzen A."/>
            <person name="Clum A."/>
            <person name="Drula E."/>
            <person name="Henrissat B."/>
            <person name="Kohler A."/>
            <person name="Grigoriev I.V."/>
            <person name="Martin F.M."/>
            <person name="Hacquard S."/>
        </authorList>
    </citation>
    <scope>NUCLEOTIDE SEQUENCE</scope>
    <source>
        <strain evidence="14">MPI-SDFR-AT-0120</strain>
    </source>
</reference>
<feature type="compositionally biased region" description="Polar residues" evidence="12">
    <location>
        <begin position="32"/>
        <end position="47"/>
    </location>
</feature>
<keyword evidence="5 11" id="KW-0472">Membrane</keyword>
<evidence type="ECO:0000256" key="8">
    <source>
        <dbReference type="ARBA" id="ARBA00023315"/>
    </source>
</evidence>
<feature type="compositionally biased region" description="Low complexity" evidence="12">
    <location>
        <begin position="215"/>
        <end position="230"/>
    </location>
</feature>
<keyword evidence="7" id="KW-0449">Lipoprotein</keyword>
<dbReference type="GO" id="GO:0006612">
    <property type="term" value="P:protein targeting to membrane"/>
    <property type="evidence" value="ECO:0007669"/>
    <property type="project" value="TreeGrafter"/>
</dbReference>
<evidence type="ECO:0000256" key="2">
    <source>
        <dbReference type="ARBA" id="ARBA00022679"/>
    </source>
</evidence>
<dbReference type="GO" id="GO:0005783">
    <property type="term" value="C:endoplasmic reticulum"/>
    <property type="evidence" value="ECO:0007669"/>
    <property type="project" value="TreeGrafter"/>
</dbReference>
<gene>
    <name evidence="14" type="ORF">FB567DRAFT_534176</name>
</gene>
<evidence type="ECO:0000256" key="3">
    <source>
        <dbReference type="ARBA" id="ARBA00022692"/>
    </source>
</evidence>
<feature type="region of interest" description="Disordered" evidence="12">
    <location>
        <begin position="136"/>
        <end position="257"/>
    </location>
</feature>
<name>A0A8K0VVQ8_9PLEO</name>
<keyword evidence="3 11" id="KW-0812">Transmembrane</keyword>
<feature type="transmembrane region" description="Helical" evidence="11">
    <location>
        <begin position="327"/>
        <end position="346"/>
    </location>
</feature>
<evidence type="ECO:0000256" key="9">
    <source>
        <dbReference type="ARBA" id="ARBA00023463"/>
    </source>
</evidence>
<protein>
    <recommendedName>
        <fullName evidence="11">Palmitoyltransferase</fullName>
        <ecNumber evidence="11">2.3.1.225</ecNumber>
    </recommendedName>
</protein>
<evidence type="ECO:0000256" key="6">
    <source>
        <dbReference type="ARBA" id="ARBA00023139"/>
    </source>
</evidence>
<evidence type="ECO:0000256" key="10">
    <source>
        <dbReference type="ARBA" id="ARBA00048048"/>
    </source>
</evidence>
<feature type="compositionally biased region" description="Low complexity" evidence="12">
    <location>
        <begin position="58"/>
        <end position="67"/>
    </location>
</feature>
<feature type="region of interest" description="Disordered" evidence="12">
    <location>
        <begin position="1"/>
        <end position="78"/>
    </location>
</feature>
<dbReference type="PROSITE" id="PS50216">
    <property type="entry name" value="DHHC"/>
    <property type="match status" value="1"/>
</dbReference>
<dbReference type="EMBL" id="JAGMVJ010000017">
    <property type="protein sequence ID" value="KAH7078547.1"/>
    <property type="molecule type" value="Genomic_DNA"/>
</dbReference>
<comment type="catalytic activity">
    <reaction evidence="10 11">
        <text>L-cysteinyl-[protein] + hexadecanoyl-CoA = S-hexadecanoyl-L-cysteinyl-[protein] + CoA</text>
        <dbReference type="Rhea" id="RHEA:36683"/>
        <dbReference type="Rhea" id="RHEA-COMP:10131"/>
        <dbReference type="Rhea" id="RHEA-COMP:11032"/>
        <dbReference type="ChEBI" id="CHEBI:29950"/>
        <dbReference type="ChEBI" id="CHEBI:57287"/>
        <dbReference type="ChEBI" id="CHEBI:57379"/>
        <dbReference type="ChEBI" id="CHEBI:74151"/>
        <dbReference type="EC" id="2.3.1.225"/>
    </reaction>
</comment>
<dbReference type="InterPro" id="IPR001594">
    <property type="entry name" value="Palmitoyltrfase_DHHC"/>
</dbReference>
<organism evidence="14 15">
    <name type="scientific">Paraphoma chrysanthemicola</name>
    <dbReference type="NCBI Taxonomy" id="798071"/>
    <lineage>
        <taxon>Eukaryota</taxon>
        <taxon>Fungi</taxon>
        <taxon>Dikarya</taxon>
        <taxon>Ascomycota</taxon>
        <taxon>Pezizomycotina</taxon>
        <taxon>Dothideomycetes</taxon>
        <taxon>Pleosporomycetidae</taxon>
        <taxon>Pleosporales</taxon>
        <taxon>Pleosporineae</taxon>
        <taxon>Phaeosphaeriaceae</taxon>
        <taxon>Paraphoma</taxon>
    </lineage>
</organism>
<evidence type="ECO:0000313" key="14">
    <source>
        <dbReference type="EMBL" id="KAH7078547.1"/>
    </source>
</evidence>
<dbReference type="InterPro" id="IPR039859">
    <property type="entry name" value="PFA4/ZDH16/20/ERF2-like"/>
</dbReference>
<evidence type="ECO:0000256" key="4">
    <source>
        <dbReference type="ARBA" id="ARBA00022989"/>
    </source>
</evidence>
<comment type="subcellular location">
    <subcellularLocation>
        <location evidence="1">Endomembrane system</location>
        <topology evidence="1">Multi-pass membrane protein</topology>
    </subcellularLocation>
</comment>
<feature type="compositionally biased region" description="Polar residues" evidence="12">
    <location>
        <begin position="68"/>
        <end position="77"/>
    </location>
</feature>
<dbReference type="PANTHER" id="PTHR22883:SF43">
    <property type="entry name" value="PALMITOYLTRANSFERASE APP"/>
    <property type="match status" value="1"/>
</dbReference>
<feature type="compositionally biased region" description="Basic and acidic residues" evidence="12">
    <location>
        <begin position="145"/>
        <end position="167"/>
    </location>
</feature>
<feature type="transmembrane region" description="Helical" evidence="11">
    <location>
        <begin position="442"/>
        <end position="467"/>
    </location>
</feature>
<feature type="domain" description="Palmitoyltransferase DHHC" evidence="13">
    <location>
        <begin position="397"/>
        <end position="523"/>
    </location>
</feature>
<dbReference type="PANTHER" id="PTHR22883">
    <property type="entry name" value="ZINC FINGER DHHC DOMAIN CONTAINING PROTEIN"/>
    <property type="match status" value="1"/>
</dbReference>
<proteinExistence type="inferred from homology"/>